<protein>
    <recommendedName>
        <fullName evidence="3">SseB protein N-terminal domain-containing protein</fullName>
    </recommendedName>
</protein>
<dbReference type="Proteomes" id="UP000632454">
    <property type="component" value="Unassembled WGS sequence"/>
</dbReference>
<reference evidence="2" key="1">
    <citation type="journal article" date="2019" name="Int. J. Syst. Evol. Microbiol.">
        <title>The Global Catalogue of Microorganisms (GCM) 10K type strain sequencing project: providing services to taxonomists for standard genome sequencing and annotation.</title>
        <authorList>
            <consortium name="The Broad Institute Genomics Platform"/>
            <consortium name="The Broad Institute Genome Sequencing Center for Infectious Disease"/>
            <person name="Wu L."/>
            <person name="Ma J."/>
        </authorList>
    </citation>
    <scope>NUCLEOTIDE SEQUENCE [LARGE SCALE GENOMIC DNA]</scope>
    <source>
        <strain evidence="2">CCM 7855</strain>
    </source>
</reference>
<proteinExistence type="predicted"/>
<dbReference type="RefSeq" id="WP_188491118.1">
    <property type="nucleotide sequence ID" value="NZ_BMCS01000002.1"/>
</dbReference>
<keyword evidence="2" id="KW-1185">Reference proteome</keyword>
<gene>
    <name evidence="1" type="ORF">GCM10007298_34220</name>
</gene>
<dbReference type="EMBL" id="BMCS01000002">
    <property type="protein sequence ID" value="GGF35568.1"/>
    <property type="molecule type" value="Genomic_DNA"/>
</dbReference>
<comment type="caution">
    <text evidence="1">The sequence shown here is derived from an EMBL/GenBank/DDBJ whole genome shotgun (WGS) entry which is preliminary data.</text>
</comment>
<organism evidence="1 2">
    <name type="scientific">Williamsia phyllosphaerae</name>
    <dbReference type="NCBI Taxonomy" id="885042"/>
    <lineage>
        <taxon>Bacteria</taxon>
        <taxon>Bacillati</taxon>
        <taxon>Actinomycetota</taxon>
        <taxon>Actinomycetes</taxon>
        <taxon>Mycobacteriales</taxon>
        <taxon>Nocardiaceae</taxon>
        <taxon>Williamsia</taxon>
    </lineage>
</organism>
<accession>A0ABQ1V4P8</accession>
<evidence type="ECO:0008006" key="3">
    <source>
        <dbReference type="Google" id="ProtNLM"/>
    </source>
</evidence>
<evidence type="ECO:0000313" key="1">
    <source>
        <dbReference type="EMBL" id="GGF35568.1"/>
    </source>
</evidence>
<evidence type="ECO:0000313" key="2">
    <source>
        <dbReference type="Proteomes" id="UP000632454"/>
    </source>
</evidence>
<name>A0ABQ1V4P8_9NOCA</name>
<sequence length="120" mass="13158">MDFEQERAAFFGGYGQPPALLEALRDQVLYVPLDHNERYFTLMYGEVPWLLAFTTWARAQEFAVAAERDLASVQASEVTGAALIDKVVTQGPVPTGLVIDAHQADVMVFPPEALDSRGSS</sequence>